<gene>
    <name evidence="2" type="ORF">PUND_09294</name>
</gene>
<keyword evidence="3" id="KW-1185">Reference proteome</keyword>
<accession>A0ABN0NIC4</accession>
<feature type="chain" id="PRO_5046569905" evidence="1">
    <location>
        <begin position="22"/>
        <end position="113"/>
    </location>
</feature>
<feature type="signal peptide" evidence="1">
    <location>
        <begin position="1"/>
        <end position="21"/>
    </location>
</feature>
<keyword evidence="1" id="KW-0732">Signal</keyword>
<dbReference type="Proteomes" id="UP000016534">
    <property type="component" value="Unassembled WGS sequence"/>
</dbReference>
<sequence>MKIITTTVMLHILLFTSQVIANETSPKSTIERFVSYSNYGSGDVFVSLEYNGSICNYGYYLNKEDQGFEANYSMLISAYHAYAKVILIGLDKGEKWSGSGNTVCKLYSVELVK</sequence>
<reference evidence="2" key="1">
    <citation type="journal article" date="2012" name="J. Bacteriol.">
        <title>Genome sequences of type strains of seven species of the marine bacterium Pseudoalteromonas.</title>
        <authorList>
            <person name="Xie B.B."/>
            <person name="Shu Y.L."/>
            <person name="Qin Q.L."/>
            <person name="Rong J.C."/>
            <person name="Zhang X.Y."/>
            <person name="Chen X.L."/>
            <person name="Shi M."/>
            <person name="He H.L."/>
            <person name="Zhou B.C."/>
            <person name="Zhang Y.Z."/>
        </authorList>
    </citation>
    <scope>NUCLEOTIDE SEQUENCE [LARGE SCALE GENOMIC DNA]</scope>
    <source>
        <strain evidence="2">NCIMB 2128</strain>
    </source>
</reference>
<organism evidence="2 3">
    <name type="scientific">Pseudoalteromonas undina</name>
    <dbReference type="NCBI Taxonomy" id="43660"/>
    <lineage>
        <taxon>Bacteria</taxon>
        <taxon>Pseudomonadati</taxon>
        <taxon>Pseudomonadota</taxon>
        <taxon>Gammaproteobacteria</taxon>
        <taxon>Alteromonadales</taxon>
        <taxon>Pseudoalteromonadaceae</taxon>
        <taxon>Pseudoalteromonas</taxon>
    </lineage>
</organism>
<reference evidence="2" key="2">
    <citation type="submission" date="2013-04" db="EMBL/GenBank/DDBJ databases">
        <title>Genome sequence of Pseudoalteromonas undina.</title>
        <authorList>
            <person name="Xie B.-B."/>
            <person name="Rong J.-C."/>
            <person name="Qin Q.-L."/>
            <person name="Shu Y.-L."/>
            <person name="Zhang Y.-Z."/>
        </authorList>
    </citation>
    <scope>NUCLEOTIDE SEQUENCE</scope>
    <source>
        <strain evidence="2">NCIMB 2128</strain>
    </source>
</reference>
<protein>
    <submittedName>
        <fullName evidence="2">Uncharacterized protein</fullName>
    </submittedName>
</protein>
<name>A0ABN0NIC4_9GAMM</name>
<dbReference type="EMBL" id="AHCF02000017">
    <property type="protein sequence ID" value="ERG61295.1"/>
    <property type="molecule type" value="Genomic_DNA"/>
</dbReference>
<comment type="caution">
    <text evidence="2">The sequence shown here is derived from an EMBL/GenBank/DDBJ whole genome shotgun (WGS) entry which is preliminary data.</text>
</comment>
<evidence type="ECO:0000313" key="3">
    <source>
        <dbReference type="Proteomes" id="UP000016534"/>
    </source>
</evidence>
<evidence type="ECO:0000256" key="1">
    <source>
        <dbReference type="SAM" id="SignalP"/>
    </source>
</evidence>
<evidence type="ECO:0000313" key="2">
    <source>
        <dbReference type="EMBL" id="ERG61295.1"/>
    </source>
</evidence>
<proteinExistence type="predicted"/>